<evidence type="ECO:0000313" key="3">
    <source>
        <dbReference type="Proteomes" id="UP000006753"/>
    </source>
</evidence>
<sequence>MKFLLLISIFAGSMPSTLASALLPLRTRQSTQWEYTCPSGLAPPSDFKAFNLGNCGAQLAMTKDRYTAVMWKFDAVYADGSRVTQTPFRDFNTFGVSDPLYPSLGNNFITRFPGSSAFTAVHEFTNVCRGGQAPVAWIFYTTAKTCSRSTFTSGRIPVFNGGATVTRPALVPDVSLRRVNDAGDFEASWSPAAGAAAYSVMVQYPIGTDDAGDPYLDVRGARVPKGRTNTTVATTTRRRDVARKVIVHAVDDKGLWSFTINVRAVEGSW</sequence>
<organism evidence="2 3">
    <name type="scientific">Marssonina brunnea f. sp. multigermtubi (strain MB_m1)</name>
    <name type="common">Marssonina leaf spot fungus</name>
    <dbReference type="NCBI Taxonomy" id="1072389"/>
    <lineage>
        <taxon>Eukaryota</taxon>
        <taxon>Fungi</taxon>
        <taxon>Dikarya</taxon>
        <taxon>Ascomycota</taxon>
        <taxon>Pezizomycotina</taxon>
        <taxon>Leotiomycetes</taxon>
        <taxon>Helotiales</taxon>
        <taxon>Drepanopezizaceae</taxon>
        <taxon>Drepanopeziza</taxon>
    </lineage>
</organism>
<dbReference type="AlphaFoldDB" id="K1XKC2"/>
<dbReference type="GeneID" id="18764803"/>
<dbReference type="EMBL" id="JH921453">
    <property type="protein sequence ID" value="EKD12914.1"/>
    <property type="molecule type" value="Genomic_DNA"/>
</dbReference>
<dbReference type="OrthoDB" id="3523203at2759"/>
<dbReference type="Proteomes" id="UP000006753">
    <property type="component" value="Unassembled WGS sequence"/>
</dbReference>
<feature type="chain" id="PRO_5003855459" evidence="1">
    <location>
        <begin position="20"/>
        <end position="269"/>
    </location>
</feature>
<keyword evidence="3" id="KW-1185">Reference proteome</keyword>
<evidence type="ECO:0000256" key="1">
    <source>
        <dbReference type="SAM" id="SignalP"/>
    </source>
</evidence>
<proteinExistence type="predicted"/>
<dbReference type="InParanoid" id="K1XKC2"/>
<keyword evidence="1" id="KW-0732">Signal</keyword>
<protein>
    <submittedName>
        <fullName evidence="2">Uncharacterized protein</fullName>
    </submittedName>
</protein>
<feature type="signal peptide" evidence="1">
    <location>
        <begin position="1"/>
        <end position="19"/>
    </location>
</feature>
<name>K1XKC2_MARBU</name>
<dbReference type="OMA" id="QAPVAWI"/>
<accession>K1XKC2</accession>
<dbReference type="RefSeq" id="XP_007296757.1">
    <property type="nucleotide sequence ID" value="XM_007296695.1"/>
</dbReference>
<dbReference type="eggNOG" id="ENOG502T7T3">
    <property type="taxonomic scope" value="Eukaryota"/>
</dbReference>
<reference evidence="2 3" key="1">
    <citation type="journal article" date="2012" name="BMC Genomics">
        <title>Sequencing the genome of Marssonina brunnea reveals fungus-poplar co-evolution.</title>
        <authorList>
            <person name="Zhu S."/>
            <person name="Cao Y.-Z."/>
            <person name="Jiang C."/>
            <person name="Tan B.-Y."/>
            <person name="Wang Z."/>
            <person name="Feng S."/>
            <person name="Zhang L."/>
            <person name="Su X.-H."/>
            <person name="Brejova B."/>
            <person name="Vinar T."/>
            <person name="Xu M."/>
            <person name="Wang M.-X."/>
            <person name="Zhang S.-G."/>
            <person name="Huang M.-R."/>
            <person name="Wu R."/>
            <person name="Zhou Y."/>
        </authorList>
    </citation>
    <scope>NUCLEOTIDE SEQUENCE [LARGE SCALE GENOMIC DNA]</scope>
    <source>
        <strain evidence="2 3">MB_m1</strain>
    </source>
</reference>
<evidence type="ECO:0000313" key="2">
    <source>
        <dbReference type="EMBL" id="EKD12914.1"/>
    </source>
</evidence>
<gene>
    <name evidence="2" type="ORF">MBM_08868</name>
</gene>
<dbReference type="KEGG" id="mbe:MBM_08868"/>
<dbReference type="HOGENOM" id="CLU_1058094_0_0_1"/>